<gene>
    <name evidence="1" type="ORF">F3J38_21520</name>
</gene>
<name>A0ABX0R044_9GAMM</name>
<dbReference type="InterPro" id="IPR021316">
    <property type="entry name" value="DUF2913"/>
</dbReference>
<accession>A0ABX0R044</accession>
<dbReference type="EMBL" id="VWXD01000009">
    <property type="protein sequence ID" value="NIF02598.1"/>
    <property type="molecule type" value="Genomic_DNA"/>
</dbReference>
<sequence length="200" mass="22304">MDKGNLNVSHLAWCGLVALHTARLDGQIKSPAQDNLFLTRWLASAEKQRRFPKALASDISWLLREGRAKGLRADLPGKLDYLWQAESGNLSDQNDLFRLLHAFHAVKLADWACMVLTDAEWSGRRQQKLSPGVSGIYLSRTAMDNGFCDEGRQLIALPARITGELHALDALLNRSGWRRTKAAGDDPLLHYLLAVGFTEE</sequence>
<comment type="caution">
    <text evidence="1">The sequence shown here is derived from an EMBL/GenBank/DDBJ whole genome shotgun (WGS) entry which is preliminary data.</text>
</comment>
<protein>
    <submittedName>
        <fullName evidence="1">DUF2913 family protein</fullName>
    </submittedName>
</protein>
<organism evidence="1 2">
    <name type="scientific">Candidatus Pantoea formicae</name>
    <dbReference type="NCBI Taxonomy" id="2608355"/>
    <lineage>
        <taxon>Bacteria</taxon>
        <taxon>Pseudomonadati</taxon>
        <taxon>Pseudomonadota</taxon>
        <taxon>Gammaproteobacteria</taxon>
        <taxon>Enterobacterales</taxon>
        <taxon>Erwiniaceae</taxon>
        <taxon>Pantoea</taxon>
    </lineage>
</organism>
<proteinExistence type="predicted"/>
<evidence type="ECO:0000313" key="1">
    <source>
        <dbReference type="EMBL" id="NIF02598.1"/>
    </source>
</evidence>
<dbReference type="Pfam" id="PF11140">
    <property type="entry name" value="DUF2913"/>
    <property type="match status" value="1"/>
</dbReference>
<dbReference type="RefSeq" id="WP_167141754.1">
    <property type="nucleotide sequence ID" value="NZ_VWXD01000009.1"/>
</dbReference>
<evidence type="ECO:0000313" key="2">
    <source>
        <dbReference type="Proteomes" id="UP000780690"/>
    </source>
</evidence>
<dbReference type="Proteomes" id="UP000780690">
    <property type="component" value="Unassembled WGS sequence"/>
</dbReference>
<keyword evidence="2" id="KW-1185">Reference proteome</keyword>
<reference evidence="1 2" key="1">
    <citation type="journal article" date="2019" name="bioRxiv">
        <title>Bacteria contribute to plant secondary compound degradation in a generalist herbivore system.</title>
        <authorList>
            <person name="Francoeur C.B."/>
            <person name="Khadempour L."/>
            <person name="Moreira-Soto R.D."/>
            <person name="Gotting K."/>
            <person name="Book A.J."/>
            <person name="Pinto-Tomas A.A."/>
            <person name="Keefover-Ring K."/>
            <person name="Currie C.R."/>
        </authorList>
    </citation>
    <scope>NUCLEOTIDE SEQUENCE [LARGE SCALE GENOMIC DNA]</scope>
    <source>
        <strain evidence="1 2">Acro-805</strain>
    </source>
</reference>